<dbReference type="Proteomes" id="UP000257030">
    <property type="component" value="Unassembled WGS sequence"/>
</dbReference>
<feature type="domain" description="MobA/VirD2-like nuclease" evidence="1">
    <location>
        <begin position="44"/>
        <end position="151"/>
    </location>
</feature>
<accession>A0A3D9DNE7</accession>
<dbReference type="AlphaFoldDB" id="A0A3D9DNE7"/>
<evidence type="ECO:0000313" key="2">
    <source>
        <dbReference type="EMBL" id="REC79493.1"/>
    </source>
</evidence>
<dbReference type="Pfam" id="PF03432">
    <property type="entry name" value="Relaxase"/>
    <property type="match status" value="1"/>
</dbReference>
<evidence type="ECO:0000313" key="3">
    <source>
        <dbReference type="Proteomes" id="UP000257030"/>
    </source>
</evidence>
<reference evidence="2 3" key="1">
    <citation type="journal article" date="2010" name="Syst. Appl. Microbiol.">
        <title>Four new species of Chryseobacterium from the rhizosphere of coastal sand dune plants, Chryseobacterium elymi sp. nov., Chryseobacterium hagamense sp. nov., Chryseobacterium lathyri sp. nov. and Chryseobacterium rhizosphaerae sp. nov.</title>
        <authorList>
            <person name="Cho S.H."/>
            <person name="Lee K.S."/>
            <person name="Shin D.S."/>
            <person name="Han J.H."/>
            <person name="Park K.S."/>
            <person name="Lee C.H."/>
            <person name="Park K.H."/>
            <person name="Kim S.B."/>
        </authorList>
    </citation>
    <scope>NUCLEOTIDE SEQUENCE [LARGE SCALE GENOMIC DNA]</scope>
    <source>
        <strain evidence="2 3">KCTC 22547</strain>
    </source>
</reference>
<dbReference type="OrthoDB" id="915634at2"/>
<comment type="caution">
    <text evidence="2">The sequence shown here is derived from an EMBL/GenBank/DDBJ whole genome shotgun (WGS) entry which is preliminary data.</text>
</comment>
<dbReference type="RefSeq" id="WP_116011311.1">
    <property type="nucleotide sequence ID" value="NZ_QNUH01000004.1"/>
</dbReference>
<sequence length="420" mass="47780">MIAKIGKGANLYGVINYNFQKVASENGQILGLNNMPESLNGTYSVSYLMKCFDPYLTANHKTEKTIRHISLNPDPSDYLNDEKLVAIANEYMTKMEFEKQPYIIFKHTDIERTHIHIVTTCVRSDGRKIQDYNDHKRSMAICRNIEKEYGLLPATEKLTKDELNFRPVKYNKGNIKSQISAVVRYLPQHYQFQTFGGFNALLSLFNITAEEVKGEIQGQPKNGLVYFALDEKGNKASNPFKASLFGKKAGIEFLHSHFDESKIAMKSSPAKSILKNTCESVLALTSSEAEFKKQLAKQGINIVVRRNDEGRIYGVTFIDHESHSVWNGSQLGKNLSANFFNEYWTIGAKPINNDDGLDQINDLPIHHLFDFIDEGILNNLTENFIEGMGSIIPGSPGEDFEEVDFENRMKRKSKRKRRKL</sequence>
<dbReference type="EMBL" id="QNUH01000004">
    <property type="protein sequence ID" value="REC79493.1"/>
    <property type="molecule type" value="Genomic_DNA"/>
</dbReference>
<organism evidence="2 3">
    <name type="scientific">Chryseobacterium elymi</name>
    <dbReference type="NCBI Taxonomy" id="395936"/>
    <lineage>
        <taxon>Bacteria</taxon>
        <taxon>Pseudomonadati</taxon>
        <taxon>Bacteroidota</taxon>
        <taxon>Flavobacteriia</taxon>
        <taxon>Flavobacteriales</taxon>
        <taxon>Weeksellaceae</taxon>
        <taxon>Chryseobacterium group</taxon>
        <taxon>Chryseobacterium</taxon>
    </lineage>
</organism>
<proteinExistence type="predicted"/>
<name>A0A3D9DNE7_9FLAO</name>
<gene>
    <name evidence="2" type="ORF">DRF60_06630</name>
</gene>
<dbReference type="InterPro" id="IPR005094">
    <property type="entry name" value="Endonuclease_MobA/VirD2"/>
</dbReference>
<protein>
    <submittedName>
        <fullName evidence="2">Relaxase</fullName>
    </submittedName>
</protein>
<dbReference type="NCBIfam" id="NF041325">
    <property type="entry name" value="Bacteroid_MobB"/>
    <property type="match status" value="1"/>
</dbReference>
<evidence type="ECO:0000259" key="1">
    <source>
        <dbReference type="Pfam" id="PF03432"/>
    </source>
</evidence>
<keyword evidence="3" id="KW-1185">Reference proteome</keyword>